<dbReference type="RefSeq" id="WP_084832250.1">
    <property type="nucleotide sequence ID" value="NZ_JAVDKS010000022.1"/>
</dbReference>
<keyword evidence="1" id="KW-0229">DNA integration</keyword>
<dbReference type="GO" id="GO:0006310">
    <property type="term" value="P:DNA recombination"/>
    <property type="evidence" value="ECO:0007669"/>
    <property type="project" value="UniProtKB-KW"/>
</dbReference>
<dbReference type="InterPro" id="IPR011010">
    <property type="entry name" value="DNA_brk_join_enz"/>
</dbReference>
<dbReference type="InterPro" id="IPR050090">
    <property type="entry name" value="Tyrosine_recombinase_XerCD"/>
</dbReference>
<comment type="caution">
    <text evidence="5">The sequence shown here is derived from an EMBL/GenBank/DDBJ whole genome shotgun (WGS) entry which is preliminary data.</text>
</comment>
<dbReference type="Gene3D" id="1.10.443.10">
    <property type="entry name" value="Intergrase catalytic core"/>
    <property type="match status" value="1"/>
</dbReference>
<evidence type="ECO:0000256" key="3">
    <source>
        <dbReference type="PIRSR" id="PIRSR004576-50"/>
    </source>
</evidence>
<organism evidence="5 6">
    <name type="scientific">Enterobacter soli</name>
    <dbReference type="NCBI Taxonomy" id="885040"/>
    <lineage>
        <taxon>Bacteria</taxon>
        <taxon>Pseudomonadati</taxon>
        <taxon>Pseudomonadota</taxon>
        <taxon>Gammaproteobacteria</taxon>
        <taxon>Enterobacterales</taxon>
        <taxon>Enterobacteriaceae</taxon>
        <taxon>Enterobacter</taxon>
    </lineage>
</organism>
<dbReference type="GO" id="GO:0015074">
    <property type="term" value="P:DNA integration"/>
    <property type="evidence" value="ECO:0007669"/>
    <property type="project" value="UniProtKB-KW"/>
</dbReference>
<reference evidence="5 6" key="1">
    <citation type="submission" date="2023-08" db="EMBL/GenBank/DDBJ databases">
        <authorList>
            <person name="Dale J."/>
        </authorList>
    </citation>
    <scope>NUCLEOTIDE SEQUENCE [LARGE SCALE GENOMIC DNA]</scope>
    <source>
        <strain evidence="5 6">2023EL-00788</strain>
    </source>
</reference>
<protein>
    <submittedName>
        <fullName evidence="5">Tyrosine-type recombinase/integrase</fullName>
    </submittedName>
</protein>
<feature type="active site" description="O-(3'-phospho-DNA)-tyrosine intermediate" evidence="3">
    <location>
        <position position="224"/>
    </location>
</feature>
<dbReference type="GO" id="GO:0003677">
    <property type="term" value="F:DNA binding"/>
    <property type="evidence" value="ECO:0007669"/>
    <property type="project" value="InterPro"/>
</dbReference>
<keyword evidence="2" id="KW-0233">DNA recombination</keyword>
<dbReference type="InterPro" id="IPR002104">
    <property type="entry name" value="Integrase_catalytic"/>
</dbReference>
<dbReference type="EMBL" id="JAVDKS010000022">
    <property type="protein sequence ID" value="MDQ2259569.1"/>
    <property type="molecule type" value="Genomic_DNA"/>
</dbReference>
<gene>
    <name evidence="5" type="ORF">RBJ67_25910</name>
</gene>
<evidence type="ECO:0000313" key="5">
    <source>
        <dbReference type="EMBL" id="MDQ2259569.1"/>
    </source>
</evidence>
<dbReference type="PROSITE" id="PS51898">
    <property type="entry name" value="TYR_RECOMBINASE"/>
    <property type="match status" value="1"/>
</dbReference>
<dbReference type="PANTHER" id="PTHR30349">
    <property type="entry name" value="PHAGE INTEGRASE-RELATED"/>
    <property type="match status" value="1"/>
</dbReference>
<evidence type="ECO:0000313" key="6">
    <source>
        <dbReference type="Proteomes" id="UP001225042"/>
    </source>
</evidence>
<sequence>MTQQNSRSALRDFSGHVVIGDQNNASLWHQTDWNRAITLRRMVIASGAGPMYLLAPEVSALLWYMEDLRQLAYFSTLWNTGARPNEGLALSRQDFDMNAVQPFVTLRTLKQRSRGRGRPSKDEAVKRSVPLFDPSYAKLMRQFFATFPTAKSAPLWPESHDTVGRWLKRAVDRAAQDGVTFTLPVINPKTLRHSFAVHLLYNRVHQRELQELMGHKCAESTQVYTRIFTLDIAAGNHITFSFDSQTAVEALRLGSPDTSLLSG</sequence>
<evidence type="ECO:0000256" key="2">
    <source>
        <dbReference type="ARBA" id="ARBA00023172"/>
    </source>
</evidence>
<keyword evidence="6" id="KW-1185">Reference proteome</keyword>
<dbReference type="PANTHER" id="PTHR30349:SF90">
    <property type="entry name" value="TYROSINE RECOMBINASE XERD"/>
    <property type="match status" value="1"/>
</dbReference>
<proteinExistence type="predicted"/>
<dbReference type="SUPFAM" id="SSF56349">
    <property type="entry name" value="DNA breaking-rejoining enzymes"/>
    <property type="match status" value="1"/>
</dbReference>
<name>A0AAW8HF15_9ENTR</name>
<dbReference type="Pfam" id="PF00589">
    <property type="entry name" value="Phage_integrase"/>
    <property type="match status" value="1"/>
</dbReference>
<accession>A0AAW8HF15</accession>
<feature type="domain" description="Tyr recombinase" evidence="4">
    <location>
        <begin position="48"/>
        <end position="237"/>
    </location>
</feature>
<dbReference type="PIRSF" id="PIRSF004576">
    <property type="entry name" value="Resolvase_Rsv"/>
    <property type="match status" value="1"/>
</dbReference>
<evidence type="ECO:0000256" key="1">
    <source>
        <dbReference type="ARBA" id="ARBA00022908"/>
    </source>
</evidence>
<dbReference type="AlphaFoldDB" id="A0AAW8HF15"/>
<evidence type="ECO:0000259" key="4">
    <source>
        <dbReference type="PROSITE" id="PS51898"/>
    </source>
</evidence>
<dbReference type="InterPro" id="IPR016423">
    <property type="entry name" value="Resolvase_Rsv"/>
</dbReference>
<dbReference type="Proteomes" id="UP001225042">
    <property type="component" value="Unassembled WGS sequence"/>
</dbReference>
<dbReference type="InterPro" id="IPR013762">
    <property type="entry name" value="Integrase-like_cat_sf"/>
</dbReference>